<keyword evidence="3" id="KW-0689">Ribosomal protein</keyword>
<dbReference type="EnsemblMetazoa" id="XM_038206197.1">
    <property type="protein sequence ID" value="XP_038062125.1"/>
    <property type="gene ID" value="LOC119732614"/>
</dbReference>
<evidence type="ECO:0000256" key="3">
    <source>
        <dbReference type="ARBA" id="ARBA00022980"/>
    </source>
</evidence>
<dbReference type="GO" id="GO:0032543">
    <property type="term" value="P:mitochondrial translation"/>
    <property type="evidence" value="ECO:0007669"/>
    <property type="project" value="TreeGrafter"/>
</dbReference>
<evidence type="ECO:0000256" key="1">
    <source>
        <dbReference type="ARBA" id="ARBA00004173"/>
    </source>
</evidence>
<evidence type="ECO:0000256" key="7">
    <source>
        <dbReference type="SAM" id="MobiDB-lite"/>
    </source>
</evidence>
<dbReference type="OrthoDB" id="270763at2759"/>
<evidence type="ECO:0000256" key="4">
    <source>
        <dbReference type="ARBA" id="ARBA00023128"/>
    </source>
</evidence>
<accession>A0A914ADW5</accession>
<dbReference type="PANTHER" id="PTHR21183:SF18">
    <property type="entry name" value="LARGE RIBOSOMAL SUBUNIT PROTEIN UL29M"/>
    <property type="match status" value="1"/>
</dbReference>
<proteinExistence type="inferred from homology"/>
<evidence type="ECO:0000256" key="2">
    <source>
        <dbReference type="ARBA" id="ARBA00009254"/>
    </source>
</evidence>
<dbReference type="GO" id="GO:0003735">
    <property type="term" value="F:structural constituent of ribosome"/>
    <property type="evidence" value="ECO:0007669"/>
    <property type="project" value="InterPro"/>
</dbReference>
<comment type="similarity">
    <text evidence="2">Belongs to the universal ribosomal protein uL29 family.</text>
</comment>
<keyword evidence="4" id="KW-0496">Mitochondrion</keyword>
<sequence>MAASRAFRTFSVAKIFDCRFFPLTNILSKCHISENTTFTPSRLQCSCTQSRCTAINRWSSQSTLPLAVPQRLLFRHATIVLGKTDQSKDFHTSCSRLGLEEFFDDPKTYGEPDVKSGRPWSADELRLKDNATLHKLWYVLLKESNMLLTMEAEAERQDKRMPGSDRHSKVKRSMRNLQQVMQERNEVLTELRTGGPEEHPAKMVYTPFGYLRYIKPKEHYVPMYANKTYHRKRYRYKPFVKKYLNLWMEKENDKRRKEKRQRKNQIKKLKERYPDADVWQN</sequence>
<reference evidence="8" key="1">
    <citation type="submission" date="2022-11" db="UniProtKB">
        <authorList>
            <consortium name="EnsemblMetazoa"/>
        </authorList>
    </citation>
    <scope>IDENTIFICATION</scope>
</reference>
<dbReference type="AlphaFoldDB" id="A0A914ADW5"/>
<dbReference type="RefSeq" id="XP_038062125.1">
    <property type="nucleotide sequence ID" value="XM_038206197.1"/>
</dbReference>
<keyword evidence="9" id="KW-1185">Reference proteome</keyword>
<dbReference type="Pfam" id="PF06984">
    <property type="entry name" value="MRP-L47"/>
    <property type="match status" value="1"/>
</dbReference>
<dbReference type="CTD" id="57129"/>
<name>A0A914ADW5_PATMI</name>
<feature type="compositionally biased region" description="Basic residues" evidence="7">
    <location>
        <begin position="256"/>
        <end position="270"/>
    </location>
</feature>
<dbReference type="OMA" id="TGQETEW"/>
<evidence type="ECO:0000313" key="9">
    <source>
        <dbReference type="Proteomes" id="UP000887568"/>
    </source>
</evidence>
<evidence type="ECO:0000313" key="8">
    <source>
        <dbReference type="EnsemblMetazoa" id="XP_038062125.1"/>
    </source>
</evidence>
<dbReference type="InterPro" id="IPR038340">
    <property type="entry name" value="MRP-L47_sf"/>
</dbReference>
<dbReference type="PANTHER" id="PTHR21183">
    <property type="entry name" value="RIBOSOMAL PROTEIN L47, MITOCHONDRIAL-RELATED"/>
    <property type="match status" value="1"/>
</dbReference>
<keyword evidence="5" id="KW-0687">Ribonucleoprotein</keyword>
<evidence type="ECO:0000256" key="6">
    <source>
        <dbReference type="ARBA" id="ARBA00035289"/>
    </source>
</evidence>
<dbReference type="Gene3D" id="6.10.330.20">
    <property type="match status" value="1"/>
</dbReference>
<dbReference type="InterPro" id="IPR010729">
    <property type="entry name" value="Ribosomal_uL29_mit"/>
</dbReference>
<dbReference type="GeneID" id="119732614"/>
<feature type="region of interest" description="Disordered" evidence="7">
    <location>
        <begin position="252"/>
        <end position="281"/>
    </location>
</feature>
<dbReference type="GO" id="GO:0005762">
    <property type="term" value="C:mitochondrial large ribosomal subunit"/>
    <property type="evidence" value="ECO:0007669"/>
    <property type="project" value="TreeGrafter"/>
</dbReference>
<organism evidence="8 9">
    <name type="scientific">Patiria miniata</name>
    <name type="common">Bat star</name>
    <name type="synonym">Asterina miniata</name>
    <dbReference type="NCBI Taxonomy" id="46514"/>
    <lineage>
        <taxon>Eukaryota</taxon>
        <taxon>Metazoa</taxon>
        <taxon>Echinodermata</taxon>
        <taxon>Eleutherozoa</taxon>
        <taxon>Asterozoa</taxon>
        <taxon>Asteroidea</taxon>
        <taxon>Valvatacea</taxon>
        <taxon>Valvatida</taxon>
        <taxon>Asterinidae</taxon>
        <taxon>Patiria</taxon>
    </lineage>
</organism>
<dbReference type="Proteomes" id="UP000887568">
    <property type="component" value="Unplaced"/>
</dbReference>
<protein>
    <recommendedName>
        <fullName evidence="6">Large ribosomal subunit protein uL29m</fullName>
    </recommendedName>
</protein>
<evidence type="ECO:0000256" key="5">
    <source>
        <dbReference type="ARBA" id="ARBA00023274"/>
    </source>
</evidence>
<comment type="subcellular location">
    <subcellularLocation>
        <location evidence="1">Mitochondrion</location>
    </subcellularLocation>
</comment>